<accession>A0AAV6VXB2</accession>
<dbReference type="Gene3D" id="1.10.472.140">
    <property type="match status" value="1"/>
</dbReference>
<dbReference type="EMBL" id="JAFNEN010000014">
    <property type="protein sequence ID" value="KAG8200738.1"/>
    <property type="molecule type" value="Genomic_DNA"/>
</dbReference>
<dbReference type="FunFam" id="1.10.472.140:FF:000001">
    <property type="entry name" value="Retinoblastoma-like 2, isoform CRA_a"/>
    <property type="match status" value="1"/>
</dbReference>
<keyword evidence="9" id="KW-0131">Cell cycle</keyword>
<evidence type="ECO:0000256" key="4">
    <source>
        <dbReference type="ARBA" id="ARBA00022553"/>
    </source>
</evidence>
<evidence type="ECO:0000259" key="12">
    <source>
        <dbReference type="SMART" id="SM01367"/>
    </source>
</evidence>
<dbReference type="GO" id="GO:0005667">
    <property type="term" value="C:transcription regulator complex"/>
    <property type="evidence" value="ECO:0007669"/>
    <property type="project" value="TreeGrafter"/>
</dbReference>
<keyword evidence="6" id="KW-0805">Transcription regulation</keyword>
<reference evidence="15 16" key="1">
    <citation type="journal article" date="2022" name="Nat. Ecol. Evol.">
        <title>A masculinizing supergene underlies an exaggerated male reproductive morph in a spider.</title>
        <authorList>
            <person name="Hendrickx F."/>
            <person name="De Corte Z."/>
            <person name="Sonet G."/>
            <person name="Van Belleghem S.M."/>
            <person name="Kostlbacher S."/>
            <person name="Vangestel C."/>
        </authorList>
    </citation>
    <scope>NUCLEOTIDE SEQUENCE [LARGE SCALE GENOMIC DNA]</scope>
    <source>
        <strain evidence="15">W744_W776</strain>
    </source>
</reference>
<comment type="subcellular location">
    <subcellularLocation>
        <location evidence="1">Nucleus</location>
    </subcellularLocation>
</comment>
<dbReference type="CDD" id="cd00043">
    <property type="entry name" value="CYCLIN_SF"/>
    <property type="match status" value="1"/>
</dbReference>
<dbReference type="GO" id="GO:0006325">
    <property type="term" value="P:chromatin organization"/>
    <property type="evidence" value="ECO:0007669"/>
    <property type="project" value="UniProtKB-KW"/>
</dbReference>
<dbReference type="Gene3D" id="1.10.472.10">
    <property type="entry name" value="Cyclin-like"/>
    <property type="match status" value="3"/>
</dbReference>
<dbReference type="FunFam" id="1.10.472.10:FF:000035">
    <property type="entry name" value="RB transcriptional corepressor-like 1"/>
    <property type="match status" value="1"/>
</dbReference>
<keyword evidence="8" id="KW-0539">Nucleus</keyword>
<evidence type="ECO:0000256" key="10">
    <source>
        <dbReference type="SAM" id="MobiDB-lite"/>
    </source>
</evidence>
<evidence type="ECO:0000259" key="13">
    <source>
        <dbReference type="SMART" id="SM01368"/>
    </source>
</evidence>
<dbReference type="Pfam" id="PF11934">
    <property type="entry name" value="DUF3452"/>
    <property type="match status" value="1"/>
</dbReference>
<dbReference type="PANTHER" id="PTHR13742">
    <property type="entry name" value="RETINOBLASTOMA-ASSOCIATED PROTEIN RB -RELATED"/>
    <property type="match status" value="1"/>
</dbReference>
<comment type="caution">
    <text evidence="15">The sequence shown here is derived from an EMBL/GenBank/DDBJ whole genome shotgun (WGS) entry which is preliminary data.</text>
</comment>
<keyword evidence="7" id="KW-0804">Transcription</keyword>
<dbReference type="InterPro" id="IPR013763">
    <property type="entry name" value="Cyclin-like_dom"/>
</dbReference>
<dbReference type="InterPro" id="IPR024599">
    <property type="entry name" value="RB_N"/>
</dbReference>
<feature type="domain" description="Retinoblastoma-associated protein A-box" evidence="13">
    <location>
        <begin position="385"/>
        <end position="579"/>
    </location>
</feature>
<evidence type="ECO:0000256" key="9">
    <source>
        <dbReference type="ARBA" id="ARBA00023306"/>
    </source>
</evidence>
<gene>
    <name evidence="15" type="ORF">JTE90_022343</name>
</gene>
<feature type="domain" description="Retinoblastoma-associated protein N-terminal" evidence="12">
    <location>
        <begin position="64"/>
        <end position="207"/>
    </location>
</feature>
<evidence type="ECO:0000256" key="8">
    <source>
        <dbReference type="ARBA" id="ARBA00023242"/>
    </source>
</evidence>
<dbReference type="InterPro" id="IPR002720">
    <property type="entry name" value="RB_A"/>
</dbReference>
<evidence type="ECO:0000259" key="14">
    <source>
        <dbReference type="SMART" id="SM01369"/>
    </source>
</evidence>
<evidence type="ECO:0008006" key="17">
    <source>
        <dbReference type="Google" id="ProtNLM"/>
    </source>
</evidence>
<evidence type="ECO:0000256" key="1">
    <source>
        <dbReference type="ARBA" id="ARBA00004123"/>
    </source>
</evidence>
<evidence type="ECO:0000313" key="16">
    <source>
        <dbReference type="Proteomes" id="UP000827092"/>
    </source>
</evidence>
<protein>
    <recommendedName>
        <fullName evidence="17">Retinoblastoma-like protein 1</fullName>
    </recommendedName>
</protein>
<feature type="compositionally biased region" description="Basic and acidic residues" evidence="10">
    <location>
        <begin position="896"/>
        <end position="915"/>
    </location>
</feature>
<evidence type="ECO:0000256" key="6">
    <source>
        <dbReference type="ARBA" id="ARBA00023015"/>
    </source>
</evidence>
<dbReference type="GO" id="GO:0000785">
    <property type="term" value="C:chromatin"/>
    <property type="evidence" value="ECO:0007669"/>
    <property type="project" value="TreeGrafter"/>
</dbReference>
<dbReference type="GO" id="GO:0006357">
    <property type="term" value="P:regulation of transcription by RNA polymerase II"/>
    <property type="evidence" value="ECO:0007669"/>
    <property type="project" value="InterPro"/>
</dbReference>
<evidence type="ECO:0000256" key="5">
    <source>
        <dbReference type="ARBA" id="ARBA00022853"/>
    </source>
</evidence>
<evidence type="ECO:0000256" key="2">
    <source>
        <dbReference type="ARBA" id="ARBA00009475"/>
    </source>
</evidence>
<dbReference type="Proteomes" id="UP000827092">
    <property type="component" value="Unassembled WGS sequence"/>
</dbReference>
<comment type="similarity">
    <text evidence="2">Belongs to the retinoblastoma protein (RB) family.</text>
</comment>
<organism evidence="15 16">
    <name type="scientific">Oedothorax gibbosus</name>
    <dbReference type="NCBI Taxonomy" id="931172"/>
    <lineage>
        <taxon>Eukaryota</taxon>
        <taxon>Metazoa</taxon>
        <taxon>Ecdysozoa</taxon>
        <taxon>Arthropoda</taxon>
        <taxon>Chelicerata</taxon>
        <taxon>Arachnida</taxon>
        <taxon>Araneae</taxon>
        <taxon>Araneomorphae</taxon>
        <taxon>Entelegynae</taxon>
        <taxon>Araneoidea</taxon>
        <taxon>Linyphiidae</taxon>
        <taxon>Erigoninae</taxon>
        <taxon>Oedothorax</taxon>
    </lineage>
</organism>
<dbReference type="InterPro" id="IPR036915">
    <property type="entry name" value="Cyclin-like_sf"/>
</dbReference>
<dbReference type="GO" id="GO:0005634">
    <property type="term" value="C:nucleus"/>
    <property type="evidence" value="ECO:0007669"/>
    <property type="project" value="UniProtKB-SubCell"/>
</dbReference>
<name>A0AAV6VXB2_9ARAC</name>
<keyword evidence="16" id="KW-1185">Reference proteome</keyword>
<dbReference type="AlphaFoldDB" id="A0AAV6VXB2"/>
<feature type="region of interest" description="Disordered" evidence="10">
    <location>
        <begin position="868"/>
        <end position="939"/>
    </location>
</feature>
<dbReference type="GO" id="GO:0030154">
    <property type="term" value="P:cell differentiation"/>
    <property type="evidence" value="ECO:0007669"/>
    <property type="project" value="TreeGrafter"/>
</dbReference>
<dbReference type="SMART" id="SM01367">
    <property type="entry name" value="DUF3452"/>
    <property type="match status" value="1"/>
</dbReference>
<evidence type="ECO:0000256" key="3">
    <source>
        <dbReference type="ARBA" id="ARBA00022491"/>
    </source>
</evidence>
<proteinExistence type="inferred from homology"/>
<dbReference type="InterPro" id="IPR028309">
    <property type="entry name" value="RB_fam"/>
</dbReference>
<dbReference type="SMART" id="SM01369">
    <property type="entry name" value="Rb_C"/>
    <property type="match status" value="1"/>
</dbReference>
<dbReference type="InterPro" id="IPR015030">
    <property type="entry name" value="RB_C"/>
</dbReference>
<evidence type="ECO:0000259" key="11">
    <source>
        <dbReference type="SMART" id="SM00385"/>
    </source>
</evidence>
<keyword evidence="3" id="KW-0678">Repressor</keyword>
<feature type="domain" description="Retinoblastoma-associated protein C-terminal" evidence="14">
    <location>
        <begin position="976"/>
        <end position="1092"/>
    </location>
</feature>
<feature type="compositionally biased region" description="Polar residues" evidence="10">
    <location>
        <begin position="886"/>
        <end position="895"/>
    </location>
</feature>
<dbReference type="Pfam" id="PF01858">
    <property type="entry name" value="RB_A"/>
    <property type="match status" value="1"/>
</dbReference>
<dbReference type="SMART" id="SM00385">
    <property type="entry name" value="CYCLIN"/>
    <property type="match status" value="2"/>
</dbReference>
<dbReference type="PANTHER" id="PTHR13742:SF17">
    <property type="entry name" value="RE32990P-RELATED"/>
    <property type="match status" value="1"/>
</dbReference>
<feature type="compositionally biased region" description="Pro residues" evidence="10">
    <location>
        <begin position="925"/>
        <end position="935"/>
    </location>
</feature>
<sequence length="1095" mass="123411">MSVTTPDEQEIRDKFLELCADLNMDGNATDEAWQSFLRISNTYTLEGDPQHWLACALYVACRTCAVPTVIKGNFVEGNCVSLTRLLRSCKFSLVQFFSKMKKWADMANLPKDMRDKVERLERSFNVSTVIFKKFEPIFCDIFKDPFKDPPRPARSRKQRRLPCTSSEVFSFCWTLFIRVKGHFPAIAEDLVNSFHLLLCCVDLMYSNALLAEKKDILNPNFIGLPEYFGSKDFVAPLDPPCIIDLLCNKHQGIPVEAKGIKEHWWKPYIKKLMEKKVLKGKLELLTGVLDTLNFEPNSKAINKEYEEHVLNVGDFDERIFLGENASEEIGTPAKGYLHPGISELAEKMREKGNLQQHIKATKTLLPLTPLTGRKYLKDKDSNYITPVSTATQSVSRLQTLLMGRKASPSEILQTIFKECSSNPEEKIMSMVKEMGETFCTCYAMPSEDHPGSHVEFAKKRLSLGENLYFKALEGIMVLEQKRLPPKTDFSNMLEHDAFQRSLFACCLEIVIFSYNSQRSFPWVLQIFNLQPFYFYKVIELLIRAEDGLSRDVVKHLNHIEEQILESLAWKSESPLWSAIESSGLNVPCCEDVSLPRPPNSSAYHTSQLVSSPLAHPAVRRVTSERKNPQSPVGLCERFQSPAPAAMTSARRRLFATTATNSGGNTVTLSTADLKSGGGGTSIVSSSPIMSPARNVTIILQQVQSDNSITYLPAQITRSPMPQGGSQQITCVKAQVSGSNVITIPPPISTQPKTPSETMIKPKRTGSLGLFFRKVYHLAGVRLKELCDRLGILDEELRRKVWTCFEYSLMHHTELMCDRHLDQLLMCAVYVICKVTKEDRSFQEIMKHYRLQPQAVSHVYRSVLLVSKGNKKRRNSGSSENSKDESGSNSPVPSDNSKSEHTDKEDKESKRTEHLITIRSSSTLPVPHPGSQPPTPTKLAGTGTHFEFEERGDLIKFYNKVYVPKVQRFAYKFSHTINGLESPPLSPLPRLNAHPSSPWRRVSSKHPVYIAPLLHTQFPPSPGKPISCCLNKSPAKDLRAINNFVKLGDKKVVKRLLQDDNDTENPPKRLCEDLTLRKIQNVITERQGGNSNGLPE</sequence>
<dbReference type="SUPFAM" id="SSF47954">
    <property type="entry name" value="Cyclin-like"/>
    <property type="match status" value="3"/>
</dbReference>
<keyword evidence="5" id="KW-0156">Chromatin regulator</keyword>
<feature type="domain" description="Cyclin-like" evidence="11">
    <location>
        <begin position="780"/>
        <end position="867"/>
    </location>
</feature>
<dbReference type="GO" id="GO:0000977">
    <property type="term" value="F:RNA polymerase II transcription regulatory region sequence-specific DNA binding"/>
    <property type="evidence" value="ECO:0007669"/>
    <property type="project" value="TreeGrafter"/>
</dbReference>
<dbReference type="SMART" id="SM01368">
    <property type="entry name" value="RB_A"/>
    <property type="match status" value="1"/>
</dbReference>
<dbReference type="GO" id="GO:2000134">
    <property type="term" value="P:negative regulation of G1/S transition of mitotic cell cycle"/>
    <property type="evidence" value="ECO:0007669"/>
    <property type="project" value="TreeGrafter"/>
</dbReference>
<evidence type="ECO:0000313" key="15">
    <source>
        <dbReference type="EMBL" id="KAG8200738.1"/>
    </source>
</evidence>
<feature type="domain" description="Cyclin-like" evidence="11">
    <location>
        <begin position="13"/>
        <end position="105"/>
    </location>
</feature>
<keyword evidence="4" id="KW-0597">Phosphoprotein</keyword>
<dbReference type="Pfam" id="PF01857">
    <property type="entry name" value="RB_B"/>
    <property type="match status" value="1"/>
</dbReference>
<dbReference type="InterPro" id="IPR002719">
    <property type="entry name" value="RB_B"/>
</dbReference>
<evidence type="ECO:0000256" key="7">
    <source>
        <dbReference type="ARBA" id="ARBA00023163"/>
    </source>
</evidence>